<keyword evidence="5" id="KW-1185">Reference proteome</keyword>
<dbReference type="SUPFAM" id="SSF56091">
    <property type="entry name" value="DNA ligase/mRNA capping enzyme, catalytic domain"/>
    <property type="match status" value="1"/>
</dbReference>
<accession>B9S428</accession>
<dbReference type="GO" id="GO:0006310">
    <property type="term" value="P:DNA recombination"/>
    <property type="evidence" value="ECO:0007669"/>
    <property type="project" value="InterPro"/>
</dbReference>
<dbReference type="Pfam" id="PF04679">
    <property type="entry name" value="DNA_ligase_A_C"/>
    <property type="match status" value="1"/>
</dbReference>
<gene>
    <name evidence="4" type="ORF">RCOM_0558150</name>
</gene>
<dbReference type="InterPro" id="IPR012310">
    <property type="entry name" value="DNA_ligase_ATP-dep_cent"/>
</dbReference>
<organism evidence="4 5">
    <name type="scientific">Ricinus communis</name>
    <name type="common">Castor bean</name>
    <dbReference type="NCBI Taxonomy" id="3988"/>
    <lineage>
        <taxon>Eukaryota</taxon>
        <taxon>Viridiplantae</taxon>
        <taxon>Streptophyta</taxon>
        <taxon>Embryophyta</taxon>
        <taxon>Tracheophyta</taxon>
        <taxon>Spermatophyta</taxon>
        <taxon>Magnoliopsida</taxon>
        <taxon>eudicotyledons</taxon>
        <taxon>Gunneridae</taxon>
        <taxon>Pentapetalae</taxon>
        <taxon>rosids</taxon>
        <taxon>fabids</taxon>
        <taxon>Malpighiales</taxon>
        <taxon>Euphorbiaceae</taxon>
        <taxon>Acalyphoideae</taxon>
        <taxon>Acalypheae</taxon>
        <taxon>Ricinus</taxon>
    </lineage>
</organism>
<dbReference type="GO" id="GO:0003910">
    <property type="term" value="F:DNA ligase (ATP) activity"/>
    <property type="evidence" value="ECO:0007669"/>
    <property type="project" value="UniProtKB-EC"/>
</dbReference>
<evidence type="ECO:0000256" key="1">
    <source>
        <dbReference type="ARBA" id="ARBA00007572"/>
    </source>
</evidence>
<dbReference type="STRING" id="3988.B9S428"/>
<dbReference type="GO" id="GO:0006281">
    <property type="term" value="P:DNA repair"/>
    <property type="evidence" value="ECO:0007669"/>
    <property type="project" value="InterPro"/>
</dbReference>
<dbReference type="Gene3D" id="3.30.1490.70">
    <property type="match status" value="1"/>
</dbReference>
<reference evidence="5" key="1">
    <citation type="journal article" date="2010" name="Nat. Biotechnol.">
        <title>Draft genome sequence of the oilseed species Ricinus communis.</title>
        <authorList>
            <person name="Chan A.P."/>
            <person name="Crabtree J."/>
            <person name="Zhao Q."/>
            <person name="Lorenzi H."/>
            <person name="Orvis J."/>
            <person name="Puiu D."/>
            <person name="Melake-Berhan A."/>
            <person name="Jones K.M."/>
            <person name="Redman J."/>
            <person name="Chen G."/>
            <person name="Cahoon E.B."/>
            <person name="Gedil M."/>
            <person name="Stanke M."/>
            <person name="Haas B.J."/>
            <person name="Wortman J.R."/>
            <person name="Fraser-Liggett C.M."/>
            <person name="Ravel J."/>
            <person name="Rabinowicz P.D."/>
        </authorList>
    </citation>
    <scope>NUCLEOTIDE SEQUENCE [LARGE SCALE GENOMIC DNA]</scope>
    <source>
        <strain evidence="5">cv. Hale</strain>
    </source>
</reference>
<dbReference type="GO" id="GO:0005524">
    <property type="term" value="F:ATP binding"/>
    <property type="evidence" value="ECO:0007669"/>
    <property type="project" value="InterPro"/>
</dbReference>
<evidence type="ECO:0000313" key="5">
    <source>
        <dbReference type="Proteomes" id="UP000008311"/>
    </source>
</evidence>
<evidence type="ECO:0000256" key="2">
    <source>
        <dbReference type="ARBA" id="ARBA00022598"/>
    </source>
</evidence>
<dbReference type="PANTHER" id="PTHR45674">
    <property type="entry name" value="DNA LIGASE 1/3 FAMILY MEMBER"/>
    <property type="match status" value="1"/>
</dbReference>
<dbReference type="InterPro" id="IPR012340">
    <property type="entry name" value="NA-bd_OB-fold"/>
</dbReference>
<name>B9S428_RICCO</name>
<dbReference type="EMBL" id="EQ973863">
    <property type="protein sequence ID" value="EEF41709.1"/>
    <property type="molecule type" value="Genomic_DNA"/>
</dbReference>
<dbReference type="PANTHER" id="PTHR45674:SF4">
    <property type="entry name" value="DNA LIGASE 1"/>
    <property type="match status" value="1"/>
</dbReference>
<keyword evidence="2 4" id="KW-0436">Ligase</keyword>
<dbReference type="EC" id="6.5.1.1" evidence="4"/>
<evidence type="ECO:0000313" key="4">
    <source>
        <dbReference type="EMBL" id="EEF41709.1"/>
    </source>
</evidence>
<evidence type="ECO:0000259" key="3">
    <source>
        <dbReference type="PROSITE" id="PS50160"/>
    </source>
</evidence>
<dbReference type="eggNOG" id="KOG0967">
    <property type="taxonomic scope" value="Eukaryota"/>
</dbReference>
<dbReference type="SUPFAM" id="SSF50249">
    <property type="entry name" value="Nucleic acid-binding proteins"/>
    <property type="match status" value="1"/>
</dbReference>
<dbReference type="InterPro" id="IPR012309">
    <property type="entry name" value="DNA_ligase_ATP-dep_C"/>
</dbReference>
<sequence>MKYLHGSLNEESGFLQFPTALISSDPEEIQQFLLSAERRLDNNGRRREKMGSDSYEGLVIKKLSTDAAYVPNKRDWLKLKKDYMASLWDSLDLVPIAAFYGCGKRTGLYGSFLLACYDYNKDEFQSICKTAPGFSEQMLEELSARLRNKVIPKPKPYYRYNADIFKPDVWFEPSEVSEMYLKQDKDK</sequence>
<feature type="domain" description="ATP-dependent DNA ligase family profile" evidence="3">
    <location>
        <begin position="52"/>
        <end position="118"/>
    </location>
</feature>
<protein>
    <submittedName>
        <fullName evidence="4">DNA ligase I, putative</fullName>
        <ecNumber evidence="4">6.5.1.1</ecNumber>
    </submittedName>
</protein>
<dbReference type="InParanoid" id="B9S428"/>
<dbReference type="AlphaFoldDB" id="B9S428"/>
<dbReference type="Proteomes" id="UP000008311">
    <property type="component" value="Unassembled WGS sequence"/>
</dbReference>
<dbReference type="PROSITE" id="PS50160">
    <property type="entry name" value="DNA_LIGASE_A3"/>
    <property type="match status" value="1"/>
</dbReference>
<comment type="similarity">
    <text evidence="1">Belongs to the ATP-dependent DNA ligase family.</text>
</comment>
<proteinExistence type="inferred from homology"/>
<dbReference type="InterPro" id="IPR050191">
    <property type="entry name" value="ATP-dep_DNA_ligase"/>
</dbReference>
<dbReference type="Gene3D" id="2.40.50.140">
    <property type="entry name" value="Nucleic acid-binding proteins"/>
    <property type="match status" value="1"/>
</dbReference>